<feature type="region of interest" description="Disordered" evidence="1">
    <location>
        <begin position="65"/>
        <end position="87"/>
    </location>
</feature>
<dbReference type="GO" id="GO:0000977">
    <property type="term" value="F:RNA polymerase II transcription regulatory region sequence-specific DNA binding"/>
    <property type="evidence" value="ECO:0007669"/>
    <property type="project" value="TreeGrafter"/>
</dbReference>
<reference evidence="3 4" key="1">
    <citation type="journal article" date="2018" name="Nat. Ecol. Evol.">
        <title>Genomic signatures of mitonuclear coevolution across populations of Tigriopus californicus.</title>
        <authorList>
            <person name="Barreto F.S."/>
            <person name="Watson E.T."/>
            <person name="Lima T.G."/>
            <person name="Willett C.S."/>
            <person name="Edmands S."/>
            <person name="Li W."/>
            <person name="Burton R.S."/>
        </authorList>
    </citation>
    <scope>NUCLEOTIDE SEQUENCE [LARGE SCALE GENOMIC DNA]</scope>
    <source>
        <strain evidence="3 4">San Diego</strain>
    </source>
</reference>
<evidence type="ECO:0000313" key="3">
    <source>
        <dbReference type="EMBL" id="TRY67429.1"/>
    </source>
</evidence>
<name>A0A553NPU5_TIGCA</name>
<feature type="compositionally biased region" description="Polar residues" evidence="1">
    <location>
        <begin position="311"/>
        <end position="323"/>
    </location>
</feature>
<protein>
    <recommendedName>
        <fullName evidence="2">Winged helix Storkhead-box1 domain-containing protein</fullName>
    </recommendedName>
</protein>
<accession>A0A553NPU5</accession>
<feature type="compositionally biased region" description="Polar residues" evidence="1">
    <location>
        <begin position="341"/>
        <end position="361"/>
    </location>
</feature>
<dbReference type="Pfam" id="PF10264">
    <property type="entry name" value="WHD_Storkhead"/>
    <property type="match status" value="1"/>
</dbReference>
<dbReference type="PANTHER" id="PTHR22437:SF0">
    <property type="entry name" value="FI21431P1"/>
    <property type="match status" value="1"/>
</dbReference>
<evidence type="ECO:0000313" key="4">
    <source>
        <dbReference type="Proteomes" id="UP000318571"/>
    </source>
</evidence>
<dbReference type="EMBL" id="VCGU01000011">
    <property type="protein sequence ID" value="TRY67429.1"/>
    <property type="molecule type" value="Genomic_DNA"/>
</dbReference>
<feature type="compositionally biased region" description="Polar residues" evidence="1">
    <location>
        <begin position="665"/>
        <end position="676"/>
    </location>
</feature>
<feature type="region of interest" description="Disordered" evidence="1">
    <location>
        <begin position="606"/>
        <end position="712"/>
    </location>
</feature>
<sequence length="859" mass="94334">MPVGCLSSEHQGSNPAMDVVMTSSVLNTVEQFAFMQHTLLLQIFRINPHQNGSLNGGVSSLGGSSSGNSCSSPNGRHSSSGSGRSSVMSDMPPCPTCIAFSDQCCQTDNGMLLYQEFLEINLQCYWDAKLSEALANLRYQGYVCPGILVLLANNSSLELIADAWKRRLLLSPPTCRISQFGLSNGCVVKPVLQTNCISLQDILCLILARLKQRNQTADMITLCDAVENDWSGANQNEHLKESIHAALGQLIKQRKVYYTGKGYFLVNPTDVSVNPLRIFGNRFSRFRHSIRDKATFNGFGHDSKSPMIDQEVQTSDSVGNSPNGKAINSFDQSSSSSASSPTRGNESSPTSFTLERSQSLRVSKKSMRNMSKGGSLRLSKKDALIFKEDGETIPDAPIQIEEPQDTRIASPPKVFERKNSFLGKFFNKKKSQPQVKPQIVTFSAQFPPPELQVETGPQTPIYSQIKKRDEPQTETTSPRAQVRNGPNGNFVMYERGGMDPNPRLFQANPQYRSSPTRPMLTQSGCSTPNNGSIYGQRSPIYGTVSPMYNNGPTRSGGPLESMYSNPPPPMPYRPSPPPTSSYQNRAPSPAMTQYQNNANLNQSMYGNARMPDPLNMNSSNHPRLIHPRSPALMRHSPLAMRTTPSPSAAVPNSSPQAPIPRRNEVTPNTYRRNNMFGSSDPSMGSSSSSGPSSIDSQQPLSSSTLPSHRGNNHLYDDTLVVIEKSNQELELRLDRSQPNSPLKTSRRQLTHPRVDTIHNNRNLSQEVIFEIESGSDLSRTSSQSTIKNNDMKDIVAPSYPSLNNLSINDIDTNFKSLTAQKLMAGLSFNSIDTLIEVNAVADARGTMNESTETVDFGVI</sequence>
<feature type="compositionally biased region" description="Polar residues" evidence="1">
    <location>
        <begin position="583"/>
        <end position="592"/>
    </location>
</feature>
<feature type="region of interest" description="Disordered" evidence="1">
    <location>
        <begin position="549"/>
        <end position="592"/>
    </location>
</feature>
<dbReference type="GO" id="GO:0006357">
    <property type="term" value="P:regulation of transcription by RNA polymerase II"/>
    <property type="evidence" value="ECO:0007669"/>
    <property type="project" value="InterPro"/>
</dbReference>
<dbReference type="OrthoDB" id="10020110at2759"/>
<dbReference type="AlphaFoldDB" id="A0A553NPU5"/>
<dbReference type="STRING" id="6832.A0A553NPU5"/>
<comment type="caution">
    <text evidence="3">The sequence shown here is derived from an EMBL/GenBank/DDBJ whole genome shotgun (WGS) entry which is preliminary data.</text>
</comment>
<dbReference type="Proteomes" id="UP000318571">
    <property type="component" value="Chromosome 4"/>
</dbReference>
<feature type="compositionally biased region" description="Pro residues" evidence="1">
    <location>
        <begin position="565"/>
        <end position="579"/>
    </location>
</feature>
<keyword evidence="4" id="KW-1185">Reference proteome</keyword>
<feature type="region of interest" description="Disordered" evidence="1">
    <location>
        <begin position="448"/>
        <end position="487"/>
    </location>
</feature>
<feature type="region of interest" description="Disordered" evidence="1">
    <location>
        <begin position="512"/>
        <end position="533"/>
    </location>
</feature>
<evidence type="ECO:0000259" key="2">
    <source>
        <dbReference type="Pfam" id="PF10264"/>
    </source>
</evidence>
<evidence type="ECO:0000256" key="1">
    <source>
        <dbReference type="SAM" id="MobiDB-lite"/>
    </source>
</evidence>
<dbReference type="GO" id="GO:0005634">
    <property type="term" value="C:nucleus"/>
    <property type="evidence" value="ECO:0007669"/>
    <property type="project" value="TreeGrafter"/>
</dbReference>
<dbReference type="PANTHER" id="PTHR22437">
    <property type="entry name" value="WINGED HELIX DOMAIN-CONTAINING PROTEIN"/>
    <property type="match status" value="1"/>
</dbReference>
<feature type="compositionally biased region" description="Low complexity" evidence="1">
    <location>
        <begin position="644"/>
        <end position="656"/>
    </location>
</feature>
<dbReference type="InterPro" id="IPR019391">
    <property type="entry name" value="Storkhead-box_WHD"/>
</dbReference>
<feature type="region of interest" description="Disordered" evidence="1">
    <location>
        <begin position="297"/>
        <end position="375"/>
    </location>
</feature>
<dbReference type="OMA" id="VEQFAFM"/>
<gene>
    <name evidence="3" type="ORF">TCAL_05244</name>
</gene>
<feature type="compositionally biased region" description="Polar residues" evidence="1">
    <location>
        <begin position="473"/>
        <end position="487"/>
    </location>
</feature>
<feature type="domain" description="Winged helix Storkhead-box1" evidence="2">
    <location>
        <begin position="188"/>
        <end position="268"/>
    </location>
</feature>
<dbReference type="InterPro" id="IPR040126">
    <property type="entry name" value="STOX1/2"/>
</dbReference>
<dbReference type="GO" id="GO:0005737">
    <property type="term" value="C:cytoplasm"/>
    <property type="evidence" value="ECO:0007669"/>
    <property type="project" value="TreeGrafter"/>
</dbReference>
<organism evidence="3 4">
    <name type="scientific">Tigriopus californicus</name>
    <name type="common">Marine copepod</name>
    <dbReference type="NCBI Taxonomy" id="6832"/>
    <lineage>
        <taxon>Eukaryota</taxon>
        <taxon>Metazoa</taxon>
        <taxon>Ecdysozoa</taxon>
        <taxon>Arthropoda</taxon>
        <taxon>Crustacea</taxon>
        <taxon>Multicrustacea</taxon>
        <taxon>Hexanauplia</taxon>
        <taxon>Copepoda</taxon>
        <taxon>Harpacticoida</taxon>
        <taxon>Harpacticidae</taxon>
        <taxon>Tigriopus</taxon>
    </lineage>
</organism>
<feature type="compositionally biased region" description="Low complexity" evidence="1">
    <location>
        <begin position="677"/>
        <end position="707"/>
    </location>
</feature>
<proteinExistence type="predicted"/>